<keyword evidence="7" id="KW-1185">Reference proteome</keyword>
<reference evidence="6 7" key="1">
    <citation type="submission" date="2024-03" db="EMBL/GenBank/DDBJ databases">
        <title>Aureococcus anophagefferens CCMP1851 and Kratosvirus quantuckense: Draft genome of a second virus-susceptible host strain in the model system.</title>
        <authorList>
            <person name="Chase E."/>
            <person name="Truchon A.R."/>
            <person name="Schepens W."/>
            <person name="Wilhelm S.W."/>
        </authorList>
    </citation>
    <scope>NUCLEOTIDE SEQUENCE [LARGE SCALE GENOMIC DNA]</scope>
    <source>
        <strain evidence="6 7">CCMP1851</strain>
    </source>
</reference>
<keyword evidence="1" id="KW-0479">Metal-binding</keyword>
<evidence type="ECO:0000313" key="6">
    <source>
        <dbReference type="EMBL" id="KAK7253800.1"/>
    </source>
</evidence>
<keyword evidence="3" id="KW-0106">Calcium</keyword>
<feature type="domain" description="EF-hand" evidence="5">
    <location>
        <begin position="33"/>
        <end position="68"/>
    </location>
</feature>
<evidence type="ECO:0000256" key="2">
    <source>
        <dbReference type="ARBA" id="ARBA00022737"/>
    </source>
</evidence>
<dbReference type="Proteomes" id="UP001363151">
    <property type="component" value="Unassembled WGS sequence"/>
</dbReference>
<sequence>MMMRALLGGKKKASDPQYQGCLHVWKKLGCSEKDLQRLKKVFTKADRDGSGSLDLFEFLMYADLDKTPLSRKVFELFDYDDSRQMSFKEFAFAVWNFNTLDYPGLGRFTFQVFNSKEGAGIDQAGIGRFCEDVFGEGIASAVRSKVEDDLQRLRRAEGGKILCPAWEGFVVKAQSSLDPLFQLHRKLQKRTLGVASWEKLQRQRTAMFGKLEWPEISKNMKALELPENDRDIHLYEEEFWNLVKDAYHTFERDGALKLSQTTQALEFFGAAMNRCLRDLGDEHPTYVDILLVQEEIDHLNEKKVRAKKRDGKLSSDEWEACFRKVWEAKEVRRKNLQDVHPPAKHRKRRRRKKTKVAAADRDRVDFVVPPRAHVPPTRPQSAPSIRDQTAFETLVKQECAVIQRERTTRRVTYAHWCRHDGDRFHVESAEAKVPDGRKAAPGGMTFFTPSSNARAGKLNEGADEYKRDYVDAPLGQRWRHGANPNAEIDVLGDRNARRRSLLASGASVAGGASVRSGSVHAESRAGASSYSDPSLRCGRGGVEMRWDLTVRTMSSGGSSKTARSTRRPRSASASYGAAGYRIEKQGFVGAVDHRHHRAMM</sequence>
<dbReference type="PANTHER" id="PTHR45942">
    <property type="entry name" value="PROTEIN PHOSPATASE 3 REGULATORY SUBUNIT B ALPHA ISOFORM TYPE 1"/>
    <property type="match status" value="1"/>
</dbReference>
<dbReference type="PROSITE" id="PS00018">
    <property type="entry name" value="EF_HAND_1"/>
    <property type="match status" value="2"/>
</dbReference>
<gene>
    <name evidence="6" type="ORF">SO694_00002642</name>
</gene>
<evidence type="ECO:0000313" key="7">
    <source>
        <dbReference type="Proteomes" id="UP001363151"/>
    </source>
</evidence>
<evidence type="ECO:0000256" key="1">
    <source>
        <dbReference type="ARBA" id="ARBA00022723"/>
    </source>
</evidence>
<dbReference type="SUPFAM" id="SSF47473">
    <property type="entry name" value="EF-hand"/>
    <property type="match status" value="1"/>
</dbReference>
<dbReference type="EMBL" id="JBBJCI010000034">
    <property type="protein sequence ID" value="KAK7253800.1"/>
    <property type="molecule type" value="Genomic_DNA"/>
</dbReference>
<evidence type="ECO:0000256" key="4">
    <source>
        <dbReference type="SAM" id="MobiDB-lite"/>
    </source>
</evidence>
<dbReference type="SMART" id="SM00054">
    <property type="entry name" value="EFh"/>
    <property type="match status" value="2"/>
</dbReference>
<accession>A0ABR1GCP8</accession>
<protein>
    <recommendedName>
        <fullName evidence="5">EF-hand domain-containing protein</fullName>
    </recommendedName>
</protein>
<dbReference type="Gene3D" id="1.10.238.10">
    <property type="entry name" value="EF-hand"/>
    <property type="match status" value="1"/>
</dbReference>
<dbReference type="InterPro" id="IPR018247">
    <property type="entry name" value="EF_Hand_1_Ca_BS"/>
</dbReference>
<dbReference type="InterPro" id="IPR002048">
    <property type="entry name" value="EF_hand_dom"/>
</dbReference>
<dbReference type="PROSITE" id="PS50222">
    <property type="entry name" value="EF_HAND_2"/>
    <property type="match status" value="1"/>
</dbReference>
<feature type="region of interest" description="Disordered" evidence="4">
    <location>
        <begin position="338"/>
        <end position="359"/>
    </location>
</feature>
<evidence type="ECO:0000259" key="5">
    <source>
        <dbReference type="PROSITE" id="PS50222"/>
    </source>
</evidence>
<organism evidence="6 7">
    <name type="scientific">Aureococcus anophagefferens</name>
    <name type="common">Harmful bloom alga</name>
    <dbReference type="NCBI Taxonomy" id="44056"/>
    <lineage>
        <taxon>Eukaryota</taxon>
        <taxon>Sar</taxon>
        <taxon>Stramenopiles</taxon>
        <taxon>Ochrophyta</taxon>
        <taxon>Pelagophyceae</taxon>
        <taxon>Pelagomonadales</taxon>
        <taxon>Pelagomonadaceae</taxon>
        <taxon>Aureococcus</taxon>
    </lineage>
</organism>
<evidence type="ECO:0000256" key="3">
    <source>
        <dbReference type="ARBA" id="ARBA00022837"/>
    </source>
</evidence>
<feature type="compositionally biased region" description="Basic residues" evidence="4">
    <location>
        <begin position="342"/>
        <end position="355"/>
    </location>
</feature>
<comment type="caution">
    <text evidence="6">The sequence shown here is derived from an EMBL/GenBank/DDBJ whole genome shotgun (WGS) entry which is preliminary data.</text>
</comment>
<keyword evidence="2" id="KW-0677">Repeat</keyword>
<name>A0ABR1GCP8_AURAN</name>
<proteinExistence type="predicted"/>
<dbReference type="InterPro" id="IPR011992">
    <property type="entry name" value="EF-hand-dom_pair"/>
</dbReference>
<feature type="region of interest" description="Disordered" evidence="4">
    <location>
        <begin position="552"/>
        <end position="575"/>
    </location>
</feature>